<dbReference type="Proteomes" id="UP000297814">
    <property type="component" value="Unassembled WGS sequence"/>
</dbReference>
<organism evidence="2 3">
    <name type="scientific">Botrytis hyacinthi</name>
    <dbReference type="NCBI Taxonomy" id="278943"/>
    <lineage>
        <taxon>Eukaryota</taxon>
        <taxon>Fungi</taxon>
        <taxon>Dikarya</taxon>
        <taxon>Ascomycota</taxon>
        <taxon>Pezizomycotina</taxon>
        <taxon>Leotiomycetes</taxon>
        <taxon>Helotiales</taxon>
        <taxon>Sclerotiniaceae</taxon>
        <taxon>Botrytis</taxon>
    </lineage>
</organism>
<keyword evidence="1" id="KW-0732">Signal</keyword>
<sequence>MQFHGLTALLLSLFVACVCAQSVTSTTTFTSTSTHTRTITVSEVVASVTSTYSTYSTYNTSAIAPTGSVGTIIASTTSRIGASATSPVPTFVGAASNVQASYGVMGLFIMAVAALL</sequence>
<reference evidence="2 3" key="1">
    <citation type="submission" date="2017-12" db="EMBL/GenBank/DDBJ databases">
        <title>Comparative genomics of Botrytis spp.</title>
        <authorList>
            <person name="Valero-Jimenez C.A."/>
            <person name="Tapia P."/>
            <person name="Veloso J."/>
            <person name="Silva-Moreno E."/>
            <person name="Staats M."/>
            <person name="Valdes J.H."/>
            <person name="Van Kan J.A.L."/>
        </authorList>
    </citation>
    <scope>NUCLEOTIDE SEQUENCE [LARGE SCALE GENOMIC DNA]</scope>
    <source>
        <strain evidence="2 3">Bh0001</strain>
    </source>
</reference>
<comment type="caution">
    <text evidence="2">The sequence shown here is derived from an EMBL/GenBank/DDBJ whole genome shotgun (WGS) entry which is preliminary data.</text>
</comment>
<accession>A0A4Z1GHJ3</accession>
<dbReference type="EMBL" id="PQXK01000178">
    <property type="protein sequence ID" value="TGO34882.1"/>
    <property type="molecule type" value="Genomic_DNA"/>
</dbReference>
<keyword evidence="3" id="KW-1185">Reference proteome</keyword>
<dbReference type="AlphaFoldDB" id="A0A4Z1GHJ3"/>
<feature type="signal peptide" evidence="1">
    <location>
        <begin position="1"/>
        <end position="20"/>
    </location>
</feature>
<name>A0A4Z1GHJ3_9HELO</name>
<gene>
    <name evidence="2" type="ORF">BHYA_0178g00130</name>
</gene>
<feature type="chain" id="PRO_5021209736" description="REJ domain-containing protein" evidence="1">
    <location>
        <begin position="21"/>
        <end position="116"/>
    </location>
</feature>
<evidence type="ECO:0000313" key="2">
    <source>
        <dbReference type="EMBL" id="TGO34882.1"/>
    </source>
</evidence>
<evidence type="ECO:0008006" key="4">
    <source>
        <dbReference type="Google" id="ProtNLM"/>
    </source>
</evidence>
<protein>
    <recommendedName>
        <fullName evidence="4">REJ domain-containing protein</fullName>
    </recommendedName>
</protein>
<evidence type="ECO:0000256" key="1">
    <source>
        <dbReference type="SAM" id="SignalP"/>
    </source>
</evidence>
<evidence type="ECO:0000313" key="3">
    <source>
        <dbReference type="Proteomes" id="UP000297814"/>
    </source>
</evidence>
<proteinExistence type="predicted"/>